<reference evidence="2" key="1">
    <citation type="submission" date="2023-11" db="EMBL/GenBank/DDBJ databases">
        <title>The genome sequences of three competitors of mushroom-forming fungi.</title>
        <authorList>
            <person name="Beijen E."/>
            <person name="Ohm R.A."/>
        </authorList>
    </citation>
    <scope>NUCLEOTIDE SEQUENCE</scope>
    <source>
        <strain evidence="2">CBS 100526</strain>
    </source>
</reference>
<evidence type="ECO:0000313" key="3">
    <source>
        <dbReference type="Proteomes" id="UP001273209"/>
    </source>
</evidence>
<dbReference type="RefSeq" id="XP_062756806.1">
    <property type="nucleotide sequence ID" value="XM_062898688.1"/>
</dbReference>
<dbReference type="EMBL" id="JAWRVG010000013">
    <property type="protein sequence ID" value="KAK4076696.1"/>
    <property type="molecule type" value="Genomic_DNA"/>
</dbReference>
<protein>
    <submittedName>
        <fullName evidence="2">Uncharacterized protein</fullName>
    </submittedName>
</protein>
<gene>
    <name evidence="2" type="ORF">Triagg1_4299</name>
</gene>
<feature type="region of interest" description="Disordered" evidence="1">
    <location>
        <begin position="250"/>
        <end position="272"/>
    </location>
</feature>
<organism evidence="2 3">
    <name type="scientific">Trichoderma aggressivum f. europaeum</name>
    <dbReference type="NCBI Taxonomy" id="173218"/>
    <lineage>
        <taxon>Eukaryota</taxon>
        <taxon>Fungi</taxon>
        <taxon>Dikarya</taxon>
        <taxon>Ascomycota</taxon>
        <taxon>Pezizomycotina</taxon>
        <taxon>Sordariomycetes</taxon>
        <taxon>Hypocreomycetidae</taxon>
        <taxon>Hypocreales</taxon>
        <taxon>Hypocreaceae</taxon>
        <taxon>Trichoderma</taxon>
    </lineage>
</organism>
<evidence type="ECO:0000313" key="2">
    <source>
        <dbReference type="EMBL" id="KAK4076696.1"/>
    </source>
</evidence>
<name>A0AAE1IF17_9HYPO</name>
<feature type="compositionally biased region" description="Basic and acidic residues" evidence="1">
    <location>
        <begin position="250"/>
        <end position="262"/>
    </location>
</feature>
<feature type="compositionally biased region" description="Acidic residues" evidence="1">
    <location>
        <begin position="263"/>
        <end position="272"/>
    </location>
</feature>
<keyword evidence="3" id="KW-1185">Reference proteome</keyword>
<evidence type="ECO:0000256" key="1">
    <source>
        <dbReference type="SAM" id="MobiDB-lite"/>
    </source>
</evidence>
<proteinExistence type="predicted"/>
<dbReference type="AlphaFoldDB" id="A0AAE1IF17"/>
<dbReference type="GeneID" id="87918591"/>
<sequence length="291" mass="32222">MSSRLDRVYAQLLRDHPYGWALYKKVTAQKLHPGSCGYFDSDGDWQTLIDLTNLHNVADRGWTIPSDEIQDSGEPESMIWGPKNSDSVRSCHVGGKVGATVVGAPVVASVAMSFESTGDKGAVLATESPVLRHQIGDESSALQWMAENTAEMLRRHGSVVKKHGVWVVTKTYSTRRSAVAVMTQRSSKVEIGLGADIQGLLTLSPESSWTSSTGSSSMELHEDDDGVVVFISGMYFSKKLARSRLSYVRDQQDQKDKILRGDDPEDTWDSENENIELDVEYYPPLDEDKFD</sequence>
<comment type="caution">
    <text evidence="2">The sequence shown here is derived from an EMBL/GenBank/DDBJ whole genome shotgun (WGS) entry which is preliminary data.</text>
</comment>
<dbReference type="Proteomes" id="UP001273209">
    <property type="component" value="Unassembled WGS sequence"/>
</dbReference>
<accession>A0AAE1IF17</accession>